<dbReference type="Proteomes" id="UP000002714">
    <property type="component" value="Chromosome"/>
</dbReference>
<dbReference type="PANTHER" id="PTHR43428:SF1">
    <property type="entry name" value="ARSENATE REDUCTASE"/>
    <property type="match status" value="1"/>
</dbReference>
<accession>Q30TT6</accession>
<dbReference type="HOGENOM" id="CLU_071415_3_2_7"/>
<dbReference type="Pfam" id="PF01451">
    <property type="entry name" value="LMWPc"/>
    <property type="match status" value="1"/>
</dbReference>
<dbReference type="InterPro" id="IPR023485">
    <property type="entry name" value="Ptyr_pPase"/>
</dbReference>
<dbReference type="InterPro" id="IPR036196">
    <property type="entry name" value="Ptyr_pPase_sf"/>
</dbReference>
<dbReference type="EMBL" id="CP000153">
    <property type="protein sequence ID" value="ABB43595.1"/>
    <property type="molecule type" value="Genomic_DNA"/>
</dbReference>
<evidence type="ECO:0000259" key="2">
    <source>
        <dbReference type="SMART" id="SM00226"/>
    </source>
</evidence>
<dbReference type="KEGG" id="tdn:Suden_0314"/>
<gene>
    <name evidence="3" type="ordered locus">Suden_0314</name>
</gene>
<dbReference type="STRING" id="326298.Suden_0314"/>
<dbReference type="Gene3D" id="3.40.50.2300">
    <property type="match status" value="1"/>
</dbReference>
<name>Q30TT6_SULDN</name>
<evidence type="ECO:0000313" key="3">
    <source>
        <dbReference type="EMBL" id="ABB43595.1"/>
    </source>
</evidence>
<evidence type="ECO:0000256" key="1">
    <source>
        <dbReference type="ARBA" id="ARBA00022849"/>
    </source>
</evidence>
<protein>
    <submittedName>
        <fullName evidence="3">Arsenate reductase</fullName>
    </submittedName>
</protein>
<dbReference type="SUPFAM" id="SSF52788">
    <property type="entry name" value="Phosphotyrosine protein phosphatases I"/>
    <property type="match status" value="1"/>
</dbReference>
<feature type="domain" description="Phosphotyrosine protein phosphatase I" evidence="2">
    <location>
        <begin position="3"/>
        <end position="130"/>
    </location>
</feature>
<organism evidence="3 4">
    <name type="scientific">Sulfurimonas denitrificans (strain ATCC 33889 / DSM 1251)</name>
    <name type="common">Thiomicrospira denitrificans (strain ATCC 33889 / DSM 1251)</name>
    <dbReference type="NCBI Taxonomy" id="326298"/>
    <lineage>
        <taxon>Bacteria</taxon>
        <taxon>Pseudomonadati</taxon>
        <taxon>Campylobacterota</taxon>
        <taxon>Epsilonproteobacteria</taxon>
        <taxon>Campylobacterales</taxon>
        <taxon>Sulfurimonadaceae</taxon>
        <taxon>Sulfurimonas</taxon>
    </lineage>
</organism>
<dbReference type="eggNOG" id="COG0394">
    <property type="taxonomic scope" value="Bacteria"/>
</dbReference>
<sequence length="132" mass="14744">MNKKILVLCTGNSCRSIIAEALINAHVKGVRAYSAGVRASGVVNPNAKAVLQKAQIWRDEYHSKTIEEIEDIDFDLVITVCDNAKESCPIFKKKSKVIHVGFVDPDGKEIAEFFKIFDEIKSKLLPIIEKEL</sequence>
<proteinExistence type="predicted"/>
<dbReference type="GO" id="GO:0046685">
    <property type="term" value="P:response to arsenic-containing substance"/>
    <property type="evidence" value="ECO:0007669"/>
    <property type="project" value="UniProtKB-KW"/>
</dbReference>
<dbReference type="AlphaFoldDB" id="Q30TT6"/>
<evidence type="ECO:0000313" key="4">
    <source>
        <dbReference type="Proteomes" id="UP000002714"/>
    </source>
</evidence>
<dbReference type="PANTHER" id="PTHR43428">
    <property type="entry name" value="ARSENATE REDUCTASE"/>
    <property type="match status" value="1"/>
</dbReference>
<keyword evidence="1" id="KW-0059">Arsenical resistance</keyword>
<reference evidence="3 4" key="1">
    <citation type="journal article" date="2008" name="Appl. Environ. Microbiol.">
        <title>Genome of the epsilonproteobacterial chemolithoautotroph Sulfurimonas denitrificans.</title>
        <authorList>
            <person name="Sievert S.M."/>
            <person name="Scott K.M."/>
            <person name="Klotz M.G."/>
            <person name="Chain P.S.G."/>
            <person name="Hauser L.J."/>
            <person name="Hemp J."/>
            <person name="Huegler M."/>
            <person name="Land M."/>
            <person name="Lapidus A."/>
            <person name="Larimer F.W."/>
            <person name="Lucas S."/>
            <person name="Malfatti S.A."/>
            <person name="Meyer F."/>
            <person name="Paulsen I.T."/>
            <person name="Ren Q."/>
            <person name="Simon J."/>
            <person name="Bailey K."/>
            <person name="Diaz E."/>
            <person name="Fitzpatrick K.A."/>
            <person name="Glover B."/>
            <person name="Gwatney N."/>
            <person name="Korajkic A."/>
            <person name="Long A."/>
            <person name="Mobberley J.M."/>
            <person name="Pantry S.N."/>
            <person name="Pazder G."/>
            <person name="Peterson S."/>
            <person name="Quintanilla J.D."/>
            <person name="Sprinkle R."/>
            <person name="Stephens J."/>
            <person name="Thomas P."/>
            <person name="Vaughn R."/>
            <person name="Weber M.J."/>
            <person name="Wooten L.L."/>
        </authorList>
    </citation>
    <scope>NUCLEOTIDE SEQUENCE [LARGE SCALE GENOMIC DNA]</scope>
    <source>
        <strain evidence="4">ATCC 33889 / DSM 1251</strain>
    </source>
</reference>
<dbReference type="RefSeq" id="WP_011371949.1">
    <property type="nucleotide sequence ID" value="NC_007575.1"/>
</dbReference>
<dbReference type="CDD" id="cd16345">
    <property type="entry name" value="LMWP_ArsC"/>
    <property type="match status" value="1"/>
</dbReference>
<keyword evidence="4" id="KW-1185">Reference proteome</keyword>
<dbReference type="SMART" id="SM00226">
    <property type="entry name" value="LMWPc"/>
    <property type="match status" value="1"/>
</dbReference>
<dbReference type="OrthoDB" id="9784339at2"/>